<gene>
    <name evidence="3" type="ORF">C666_12645</name>
</gene>
<dbReference type="STRING" id="1123367.GCA_000621305_02252"/>
<keyword evidence="4" id="KW-1185">Reference proteome</keyword>
<proteinExistence type="predicted"/>
<dbReference type="AlphaFoldDB" id="N6Z3H0"/>
<keyword evidence="1" id="KW-0472">Membrane</keyword>
<dbReference type="EMBL" id="AMXE01000050">
    <property type="protein sequence ID" value="ENO86704.1"/>
    <property type="molecule type" value="Genomic_DNA"/>
</dbReference>
<comment type="caution">
    <text evidence="3">The sequence shown here is derived from an EMBL/GenBank/DDBJ whole genome shotgun (WGS) entry which is preliminary data.</text>
</comment>
<dbReference type="Gene3D" id="1.20.5.80">
    <property type="match status" value="1"/>
</dbReference>
<dbReference type="InterPro" id="IPR008020">
    <property type="entry name" value="G8P"/>
</dbReference>
<sequence>MEKETMKAKIEAMKRLADRARAKQAAAAAALSVAAMSAQAELPAAATAAITAVKEDGTDLVAAGWPVLVAITGGLILMGLFKKVLSRAT</sequence>
<dbReference type="Pfam" id="PF19199">
    <property type="entry name" value="Phage_coatGP8"/>
    <property type="match status" value="1"/>
</dbReference>
<keyword evidence="1" id="KW-0812">Transmembrane</keyword>
<feature type="transmembrane region" description="Helical" evidence="1">
    <location>
        <begin position="64"/>
        <end position="81"/>
    </location>
</feature>
<name>N6Z3H0_THAL4</name>
<keyword evidence="1" id="KW-1133">Transmembrane helix</keyword>
<evidence type="ECO:0000256" key="1">
    <source>
        <dbReference type="SAM" id="Phobius"/>
    </source>
</evidence>
<dbReference type="Proteomes" id="UP000013232">
    <property type="component" value="Unassembled WGS sequence"/>
</dbReference>
<feature type="signal peptide" evidence="2">
    <location>
        <begin position="1"/>
        <end position="40"/>
    </location>
</feature>
<dbReference type="RefSeq" id="WP_004339840.1">
    <property type="nucleotide sequence ID" value="NZ_AMXE01000050.1"/>
</dbReference>
<protein>
    <submittedName>
        <fullName evidence="3">Uncharacterized protein</fullName>
    </submittedName>
</protein>
<evidence type="ECO:0000313" key="4">
    <source>
        <dbReference type="Proteomes" id="UP000013232"/>
    </source>
</evidence>
<dbReference type="SUPFAM" id="SSF57987">
    <property type="entry name" value="Inovirus (filamentous phage) major coat protein"/>
    <property type="match status" value="1"/>
</dbReference>
<organism evidence="3 4">
    <name type="scientific">Thauera linaloolentis (strain DSM 12138 / JCM 21573 / CCUG 41526 / CIP 105981 / IAM 15112 / NBRC 102519 / 47Lol)</name>
    <dbReference type="NCBI Taxonomy" id="1123367"/>
    <lineage>
        <taxon>Bacteria</taxon>
        <taxon>Pseudomonadati</taxon>
        <taxon>Pseudomonadota</taxon>
        <taxon>Betaproteobacteria</taxon>
        <taxon>Rhodocyclales</taxon>
        <taxon>Zoogloeaceae</taxon>
        <taxon>Thauera</taxon>
    </lineage>
</organism>
<evidence type="ECO:0000313" key="3">
    <source>
        <dbReference type="EMBL" id="ENO86704.1"/>
    </source>
</evidence>
<dbReference type="InterPro" id="IPR023390">
    <property type="entry name" value="Phage_M13_G8P_capsid_dom_sf"/>
</dbReference>
<feature type="chain" id="PRO_5004129372" evidence="2">
    <location>
        <begin position="41"/>
        <end position="89"/>
    </location>
</feature>
<keyword evidence="2" id="KW-0732">Signal</keyword>
<reference evidence="3 4" key="1">
    <citation type="submission" date="2012-09" db="EMBL/GenBank/DDBJ databases">
        <title>Draft Genome Sequences of 6 Strains from Genus Thauera.</title>
        <authorList>
            <person name="Liu B."/>
            <person name="Shapleigh J.P."/>
            <person name="Frostegard A.H."/>
        </authorList>
    </citation>
    <scope>NUCLEOTIDE SEQUENCE [LARGE SCALE GENOMIC DNA]</scope>
    <source>
        <strain evidence="4">47Lol / DSM 12138</strain>
    </source>
</reference>
<evidence type="ECO:0000256" key="2">
    <source>
        <dbReference type="SAM" id="SignalP"/>
    </source>
</evidence>
<accession>N6Z3H0</accession>